<dbReference type="AlphaFoldDB" id="A0A7C9S1C9"/>
<dbReference type="PRINTS" id="PR00111">
    <property type="entry name" value="ABHYDROLASE"/>
</dbReference>
<keyword evidence="3" id="KW-1185">Reference proteome</keyword>
<proteinExistence type="predicted"/>
<evidence type="ECO:0000259" key="1">
    <source>
        <dbReference type="Pfam" id="PF00561"/>
    </source>
</evidence>
<gene>
    <name evidence="2" type="ORF">G7043_45685</name>
</gene>
<dbReference type="GO" id="GO:0016787">
    <property type="term" value="F:hydrolase activity"/>
    <property type="evidence" value="ECO:0007669"/>
    <property type="project" value="UniProtKB-KW"/>
</dbReference>
<protein>
    <submittedName>
        <fullName evidence="2">Alpha/beta fold hydrolase</fullName>
    </submittedName>
</protein>
<dbReference type="InterPro" id="IPR000073">
    <property type="entry name" value="AB_hydrolase_1"/>
</dbReference>
<dbReference type="SUPFAM" id="SSF53474">
    <property type="entry name" value="alpha/beta-Hydrolases"/>
    <property type="match status" value="1"/>
</dbReference>
<dbReference type="PANTHER" id="PTHR46438">
    <property type="entry name" value="ALPHA/BETA-HYDROLASES SUPERFAMILY PROTEIN"/>
    <property type="match status" value="1"/>
</dbReference>
<reference evidence="2 3" key="1">
    <citation type="submission" date="2020-03" db="EMBL/GenBank/DDBJ databases">
        <title>Isolation and identification of active actinomycetes.</title>
        <authorList>
            <person name="Sun X."/>
        </authorList>
    </citation>
    <scope>NUCLEOTIDE SEQUENCE [LARGE SCALE GENOMIC DNA]</scope>
    <source>
        <strain evidence="2 3">NEAU-D13</strain>
    </source>
</reference>
<dbReference type="EMBL" id="JAAMPJ010000020">
    <property type="protein sequence ID" value="NGY66203.1"/>
    <property type="molecule type" value="Genomic_DNA"/>
</dbReference>
<name>A0A7C9S1C9_9PSEU</name>
<comment type="caution">
    <text evidence="2">The sequence shown here is derived from an EMBL/GenBank/DDBJ whole genome shotgun (WGS) entry which is preliminary data.</text>
</comment>
<organism evidence="2 3">
    <name type="scientific">Lentzea alba</name>
    <dbReference type="NCBI Taxonomy" id="2714351"/>
    <lineage>
        <taxon>Bacteria</taxon>
        <taxon>Bacillati</taxon>
        <taxon>Actinomycetota</taxon>
        <taxon>Actinomycetes</taxon>
        <taxon>Pseudonocardiales</taxon>
        <taxon>Pseudonocardiaceae</taxon>
        <taxon>Lentzea</taxon>
    </lineage>
</organism>
<dbReference type="Pfam" id="PF00561">
    <property type="entry name" value="Abhydrolase_1"/>
    <property type="match status" value="1"/>
</dbReference>
<evidence type="ECO:0000313" key="3">
    <source>
        <dbReference type="Proteomes" id="UP000481360"/>
    </source>
</evidence>
<dbReference type="PANTHER" id="PTHR46438:SF11">
    <property type="entry name" value="LIPASE-RELATED"/>
    <property type="match status" value="1"/>
</dbReference>
<dbReference type="Gene3D" id="3.40.50.1820">
    <property type="entry name" value="alpha/beta hydrolase"/>
    <property type="match status" value="1"/>
</dbReference>
<keyword evidence="2" id="KW-0378">Hydrolase</keyword>
<sequence length="318" mass="35322">MVSTLIPAPLSTVALPPLDKSQTPWPGEFHQVDDHEVHVRVTPGDGPPAVYVHGLGGSATNWTDLAAQLREHVRGYSLDLPGFGRSEPIPGYDFSLATHARTVIKYLETLNEPVHLFGNSMGGAISVIIAATRPELVKTLTLVSPAVPDLRPRLDRMSDPRMALAVLPIIGSKVRRELAKLSAHERTRQMLDLCFADPSVVPDHRIEESIKENEERARQQWAGQALNRSTFGLMQSWFTPGPKSLWRLLPQVKAPTLVLWGEHDRLVSVQKGPRTARLLPRGRLLVLPRTGHVAQMERPTTVARAVLGMWEAVDRHTW</sequence>
<feature type="domain" description="AB hydrolase-1" evidence="1">
    <location>
        <begin position="50"/>
        <end position="299"/>
    </location>
</feature>
<dbReference type="InterPro" id="IPR029058">
    <property type="entry name" value="AB_hydrolase_fold"/>
</dbReference>
<accession>A0A7C9S1C9</accession>
<evidence type="ECO:0000313" key="2">
    <source>
        <dbReference type="EMBL" id="NGY66203.1"/>
    </source>
</evidence>
<dbReference type="Proteomes" id="UP000481360">
    <property type="component" value="Unassembled WGS sequence"/>
</dbReference>